<feature type="transmembrane region" description="Helical" evidence="6">
    <location>
        <begin position="7"/>
        <end position="28"/>
    </location>
</feature>
<dbReference type="SUPFAM" id="SSF103481">
    <property type="entry name" value="Multidrug resistance efflux transporter EmrE"/>
    <property type="match status" value="2"/>
</dbReference>
<proteinExistence type="inferred from homology"/>
<protein>
    <submittedName>
        <fullName evidence="8">Membrane protein</fullName>
    </submittedName>
</protein>
<keyword evidence="5 6" id="KW-0472">Membrane</keyword>
<feature type="transmembrane region" description="Helical" evidence="6">
    <location>
        <begin position="153"/>
        <end position="169"/>
    </location>
</feature>
<dbReference type="Pfam" id="PF00892">
    <property type="entry name" value="EamA"/>
    <property type="match status" value="2"/>
</dbReference>
<dbReference type="InterPro" id="IPR000620">
    <property type="entry name" value="EamA_dom"/>
</dbReference>
<dbReference type="EMBL" id="BMHV01000016">
    <property type="protein sequence ID" value="GGF68226.1"/>
    <property type="molecule type" value="Genomic_DNA"/>
</dbReference>
<feature type="domain" description="EamA" evidence="7">
    <location>
        <begin position="9"/>
        <end position="141"/>
    </location>
</feature>
<dbReference type="GO" id="GO:0016020">
    <property type="term" value="C:membrane"/>
    <property type="evidence" value="ECO:0007669"/>
    <property type="project" value="UniProtKB-SubCell"/>
</dbReference>
<evidence type="ECO:0000313" key="8">
    <source>
        <dbReference type="EMBL" id="GGF68226.1"/>
    </source>
</evidence>
<evidence type="ECO:0000256" key="5">
    <source>
        <dbReference type="ARBA" id="ARBA00023136"/>
    </source>
</evidence>
<comment type="similarity">
    <text evidence="2">Belongs to the drug/metabolite transporter (DMT) superfamily. 10 TMS drug/metabolite exporter (DME) (TC 2.A.7.3) family.</text>
</comment>
<comment type="caution">
    <text evidence="8">The sequence shown here is derived from an EMBL/GenBank/DDBJ whole genome shotgun (WGS) entry which is preliminary data.</text>
</comment>
<feature type="transmembrane region" description="Helical" evidence="6">
    <location>
        <begin position="181"/>
        <end position="202"/>
    </location>
</feature>
<evidence type="ECO:0000313" key="9">
    <source>
        <dbReference type="Proteomes" id="UP000632498"/>
    </source>
</evidence>
<reference evidence="8" key="2">
    <citation type="submission" date="2020-09" db="EMBL/GenBank/DDBJ databases">
        <authorList>
            <person name="Sun Q."/>
            <person name="Zhou Y."/>
        </authorList>
    </citation>
    <scope>NUCLEOTIDE SEQUENCE</scope>
    <source>
        <strain evidence="8">CGMCC 1.15254</strain>
    </source>
</reference>
<organism evidence="8 9">
    <name type="scientific">Terasakiella brassicae</name>
    <dbReference type="NCBI Taxonomy" id="1634917"/>
    <lineage>
        <taxon>Bacteria</taxon>
        <taxon>Pseudomonadati</taxon>
        <taxon>Pseudomonadota</taxon>
        <taxon>Alphaproteobacteria</taxon>
        <taxon>Rhodospirillales</taxon>
        <taxon>Terasakiellaceae</taxon>
        <taxon>Terasakiella</taxon>
    </lineage>
</organism>
<feature type="transmembrane region" description="Helical" evidence="6">
    <location>
        <begin position="263"/>
        <end position="281"/>
    </location>
</feature>
<evidence type="ECO:0000259" key="7">
    <source>
        <dbReference type="Pfam" id="PF00892"/>
    </source>
</evidence>
<keyword evidence="3 6" id="KW-0812">Transmembrane</keyword>
<evidence type="ECO:0000256" key="3">
    <source>
        <dbReference type="ARBA" id="ARBA00022692"/>
    </source>
</evidence>
<evidence type="ECO:0000256" key="1">
    <source>
        <dbReference type="ARBA" id="ARBA00004141"/>
    </source>
</evidence>
<evidence type="ECO:0000256" key="2">
    <source>
        <dbReference type="ARBA" id="ARBA00009853"/>
    </source>
</evidence>
<dbReference type="PANTHER" id="PTHR22911">
    <property type="entry name" value="ACYL-MALONYL CONDENSING ENZYME-RELATED"/>
    <property type="match status" value="1"/>
</dbReference>
<keyword evidence="4 6" id="KW-1133">Transmembrane helix</keyword>
<comment type="subcellular location">
    <subcellularLocation>
        <location evidence="1">Membrane</location>
        <topology evidence="1">Multi-pass membrane protein</topology>
    </subcellularLocation>
</comment>
<evidence type="ECO:0000256" key="6">
    <source>
        <dbReference type="SAM" id="Phobius"/>
    </source>
</evidence>
<feature type="transmembrane region" description="Helical" evidence="6">
    <location>
        <begin position="208"/>
        <end position="225"/>
    </location>
</feature>
<dbReference type="Proteomes" id="UP000632498">
    <property type="component" value="Unassembled WGS sequence"/>
</dbReference>
<name>A0A917FEM2_9PROT</name>
<keyword evidence="9" id="KW-1185">Reference proteome</keyword>
<sequence>MPNLSDISRGLILMAFGMVMMSIMDAIVKHLTDSISAPQILFFRSFFGLLPLLIIAWRKGGRRAVYTRKPLVHMVRAGLAAVAFVCFTIGLREMSLANALAISFAAPFFAVCFSVLLMGERVGFHRIFALLAGFGGVVIVLQPDDGILGDGSGYFLLVAVTYALAQVIARKYRETETGLSFSFWTMTGMTILGAVSMLFYWEEMTLEIWGWAFAMGIFGGLAAYCMTEAVRAAPTVVVSPMEYTALIWGALFDWMFWQVFPEQATIIGSLVIVASGIYILWRERSYKEEIKIL</sequence>
<dbReference type="InterPro" id="IPR037185">
    <property type="entry name" value="EmrE-like"/>
</dbReference>
<reference evidence="8" key="1">
    <citation type="journal article" date="2014" name="Int. J. Syst. Evol. Microbiol.">
        <title>Complete genome sequence of Corynebacterium casei LMG S-19264T (=DSM 44701T), isolated from a smear-ripened cheese.</title>
        <authorList>
            <consortium name="US DOE Joint Genome Institute (JGI-PGF)"/>
            <person name="Walter F."/>
            <person name="Albersmeier A."/>
            <person name="Kalinowski J."/>
            <person name="Ruckert C."/>
        </authorList>
    </citation>
    <scope>NUCLEOTIDE SEQUENCE</scope>
    <source>
        <strain evidence="8">CGMCC 1.15254</strain>
    </source>
</reference>
<gene>
    <name evidence="8" type="ORF">GCM10011332_23020</name>
</gene>
<feature type="domain" description="EamA" evidence="7">
    <location>
        <begin position="154"/>
        <end position="279"/>
    </location>
</feature>
<dbReference type="AlphaFoldDB" id="A0A917FEM2"/>
<feature type="transmembrane region" description="Helical" evidence="6">
    <location>
        <begin position="70"/>
        <end position="90"/>
    </location>
</feature>
<feature type="transmembrane region" description="Helical" evidence="6">
    <location>
        <begin position="124"/>
        <end position="141"/>
    </location>
</feature>
<feature type="transmembrane region" description="Helical" evidence="6">
    <location>
        <begin position="40"/>
        <end position="58"/>
    </location>
</feature>
<feature type="transmembrane region" description="Helical" evidence="6">
    <location>
        <begin position="96"/>
        <end position="117"/>
    </location>
</feature>
<dbReference type="PANTHER" id="PTHR22911:SF6">
    <property type="entry name" value="SOLUTE CARRIER FAMILY 35 MEMBER G1"/>
    <property type="match status" value="1"/>
</dbReference>
<evidence type="ECO:0000256" key="4">
    <source>
        <dbReference type="ARBA" id="ARBA00022989"/>
    </source>
</evidence>
<accession>A0A917FEM2</accession>
<dbReference type="RefSeq" id="WP_188665197.1">
    <property type="nucleotide sequence ID" value="NZ_BMHV01000016.1"/>
</dbReference>